<evidence type="ECO:0000313" key="2">
    <source>
        <dbReference type="Proteomes" id="UP001500002"/>
    </source>
</evidence>
<sequence length="71" mass="8316">MFTPVRFSREGRYSLGMEQDTGKRYLAIPVTNGIADDEEYYELIADEYEHFLANGDVVTSVRRRVPRTEKR</sequence>
<accession>A0ABN2M735</accession>
<organism evidence="1 2">
    <name type="scientific">Agromyces neolithicus</name>
    <dbReference type="NCBI Taxonomy" id="269420"/>
    <lineage>
        <taxon>Bacteria</taxon>
        <taxon>Bacillati</taxon>
        <taxon>Actinomycetota</taxon>
        <taxon>Actinomycetes</taxon>
        <taxon>Micrococcales</taxon>
        <taxon>Microbacteriaceae</taxon>
        <taxon>Agromyces</taxon>
    </lineage>
</organism>
<comment type="caution">
    <text evidence="1">The sequence shown here is derived from an EMBL/GenBank/DDBJ whole genome shotgun (WGS) entry which is preliminary data.</text>
</comment>
<reference evidence="1 2" key="1">
    <citation type="journal article" date="2019" name="Int. J. Syst. Evol. Microbiol.">
        <title>The Global Catalogue of Microorganisms (GCM) 10K type strain sequencing project: providing services to taxonomists for standard genome sequencing and annotation.</title>
        <authorList>
            <consortium name="The Broad Institute Genomics Platform"/>
            <consortium name="The Broad Institute Genome Sequencing Center for Infectious Disease"/>
            <person name="Wu L."/>
            <person name="Ma J."/>
        </authorList>
    </citation>
    <scope>NUCLEOTIDE SEQUENCE [LARGE SCALE GENOMIC DNA]</scope>
    <source>
        <strain evidence="1 2">JCM 14322</strain>
    </source>
</reference>
<protein>
    <submittedName>
        <fullName evidence="1">Uncharacterized protein</fullName>
    </submittedName>
</protein>
<dbReference type="Proteomes" id="UP001500002">
    <property type="component" value="Unassembled WGS sequence"/>
</dbReference>
<keyword evidence="2" id="KW-1185">Reference proteome</keyword>
<gene>
    <name evidence="1" type="ORF">GCM10009749_22160</name>
</gene>
<name>A0ABN2M735_9MICO</name>
<evidence type="ECO:0000313" key="1">
    <source>
        <dbReference type="EMBL" id="GAA1812492.1"/>
    </source>
</evidence>
<dbReference type="EMBL" id="BAAANJ010000007">
    <property type="protein sequence ID" value="GAA1812492.1"/>
    <property type="molecule type" value="Genomic_DNA"/>
</dbReference>
<proteinExistence type="predicted"/>